<organism evidence="2 3">
    <name type="scientific">Trifolium medium</name>
    <dbReference type="NCBI Taxonomy" id="97028"/>
    <lineage>
        <taxon>Eukaryota</taxon>
        <taxon>Viridiplantae</taxon>
        <taxon>Streptophyta</taxon>
        <taxon>Embryophyta</taxon>
        <taxon>Tracheophyta</taxon>
        <taxon>Spermatophyta</taxon>
        <taxon>Magnoliopsida</taxon>
        <taxon>eudicotyledons</taxon>
        <taxon>Gunneridae</taxon>
        <taxon>Pentapetalae</taxon>
        <taxon>rosids</taxon>
        <taxon>fabids</taxon>
        <taxon>Fabales</taxon>
        <taxon>Fabaceae</taxon>
        <taxon>Papilionoideae</taxon>
        <taxon>50 kb inversion clade</taxon>
        <taxon>NPAAA clade</taxon>
        <taxon>Hologalegina</taxon>
        <taxon>IRL clade</taxon>
        <taxon>Trifolieae</taxon>
        <taxon>Trifolium</taxon>
    </lineage>
</organism>
<gene>
    <name evidence="2" type="ORF">A2U01_0010003</name>
</gene>
<protein>
    <submittedName>
        <fullName evidence="2">Uncharacterized protein</fullName>
    </submittedName>
</protein>
<keyword evidence="1" id="KW-0732">Signal</keyword>
<dbReference type="Proteomes" id="UP000265520">
    <property type="component" value="Unassembled WGS sequence"/>
</dbReference>
<proteinExistence type="predicted"/>
<feature type="signal peptide" evidence="1">
    <location>
        <begin position="1"/>
        <end position="23"/>
    </location>
</feature>
<evidence type="ECO:0000313" key="2">
    <source>
        <dbReference type="EMBL" id="MCH89110.1"/>
    </source>
</evidence>
<sequence length="92" mass="10402">MHTYLSYLTASAIIASTTTSAMADPKFCTVKNTIRCHVEFLKFELKPKINHGTRESTVAITKYEIRLLPLIGIQSESILFIINQKPDCKEEV</sequence>
<keyword evidence="3" id="KW-1185">Reference proteome</keyword>
<dbReference type="AlphaFoldDB" id="A0A392MNM3"/>
<accession>A0A392MNM3</accession>
<evidence type="ECO:0000313" key="3">
    <source>
        <dbReference type="Proteomes" id="UP000265520"/>
    </source>
</evidence>
<feature type="chain" id="PRO_5017485701" evidence="1">
    <location>
        <begin position="24"/>
        <end position="92"/>
    </location>
</feature>
<dbReference type="EMBL" id="LXQA010015482">
    <property type="protein sequence ID" value="MCH89110.1"/>
    <property type="molecule type" value="Genomic_DNA"/>
</dbReference>
<name>A0A392MNM3_9FABA</name>
<comment type="caution">
    <text evidence="2">The sequence shown here is derived from an EMBL/GenBank/DDBJ whole genome shotgun (WGS) entry which is preliminary data.</text>
</comment>
<evidence type="ECO:0000256" key="1">
    <source>
        <dbReference type="SAM" id="SignalP"/>
    </source>
</evidence>
<reference evidence="2 3" key="1">
    <citation type="journal article" date="2018" name="Front. Plant Sci.">
        <title>Red Clover (Trifolium pratense) and Zigzag Clover (T. medium) - A Picture of Genomic Similarities and Differences.</title>
        <authorList>
            <person name="Dluhosova J."/>
            <person name="Istvanek J."/>
            <person name="Nedelnik J."/>
            <person name="Repkova J."/>
        </authorList>
    </citation>
    <scope>NUCLEOTIDE SEQUENCE [LARGE SCALE GENOMIC DNA]</scope>
    <source>
        <strain evidence="3">cv. 10/8</strain>
        <tissue evidence="2">Leaf</tissue>
    </source>
</reference>